<dbReference type="InterPro" id="IPR036942">
    <property type="entry name" value="Beta-barrel_TonB_sf"/>
</dbReference>
<dbReference type="EMBL" id="CP003350">
    <property type="protein sequence ID" value="AFC86034.1"/>
    <property type="molecule type" value="Genomic_DNA"/>
</dbReference>
<dbReference type="Gene3D" id="2.40.170.20">
    <property type="entry name" value="TonB-dependent receptor, beta-barrel domain"/>
    <property type="match status" value="1"/>
</dbReference>
<dbReference type="eggNOG" id="COG4774">
    <property type="taxonomic scope" value="Bacteria"/>
</dbReference>
<dbReference type="AlphaFoldDB" id="H8L6U8"/>
<evidence type="ECO:0000256" key="3">
    <source>
        <dbReference type="ARBA" id="ARBA00022448"/>
    </source>
</evidence>
<sequence length="728" mass="78094">MNTSERASPARRTAASQPARWPLVIAMLSVSGQAWSNEQTTTAPATTPAHHAATSRPKTLEAVKVEGDTGYGDISRRSNLGVLGNLDNMETPFSVISYSSDYIANQQAHTIGDIVANDPSVRVTNGYGNFSELFVIRGFPLNGDDISFDGLYGIIPRQMVVADAIGQLDLLRGASAFLYGVSPGGSGLGGSINIEPKWAGHAPLTRASFDFGTSAQFGGSVDLSRRFGRDQRWGVRVNAGTRGGDTAIDREHGHSSFESISVDYRGNRFRIKANISHQLQRIDEGRNVVYLAGTGVPRAPKAKYNYGQPWSYSSMEDTYGMIRAEYDILSNLTAYVAGGADHSNENGEYASPRVNAQGVGTASRMGVPYNNDSQTGEVGINGLFQTGPVSQRFNASASILNQKKTASYTFSGSYAIDLNHYAAVDYPASTLDAGDPVVTGRTKLHSVALSDTLGFFHDQVLLTLGIRHQSMEVLGYAYKTGARTAHYQQNANSPVAGLLYKISPHVSIYANSIQGLSQGPQAPVGTLNVGAVFPPYKSKQIEAGLKYDHDSFGSTLSVFQIKEPSGLTNPDTLLYSLNGLQRNRGVEWSAFGEPVKGLKVIGGATYTDARLSRTAGGTYDGHIAIGVPRWQYNLGANWAIPATDGLSLGVDLIRTGGEYADQANTLSIPAWTRVDVHASYATRFAGKATTFRMAVMNIGSNDYWASAFGGYLTQGAPREVRLSATMDF</sequence>
<keyword evidence="21" id="KW-1185">Reference proteome</keyword>
<evidence type="ECO:0000256" key="8">
    <source>
        <dbReference type="ARBA" id="ARBA00023004"/>
    </source>
</evidence>
<evidence type="ECO:0000256" key="15">
    <source>
        <dbReference type="PROSITE-ProRule" id="PRU10144"/>
    </source>
</evidence>
<dbReference type="KEGG" id="fau:Fraau_1619"/>
<evidence type="ECO:0000256" key="13">
    <source>
        <dbReference type="ARBA" id="ARBA00023237"/>
    </source>
</evidence>
<feature type="domain" description="TonB-dependent receptor-like beta-barrel" evidence="18">
    <location>
        <begin position="310"/>
        <end position="698"/>
    </location>
</feature>
<dbReference type="InterPro" id="IPR037066">
    <property type="entry name" value="Plug_dom_sf"/>
</dbReference>
<keyword evidence="4 14" id="KW-1134">Transmembrane beta strand</keyword>
<dbReference type="Gene3D" id="2.170.130.10">
    <property type="entry name" value="TonB-dependent receptor, plug domain"/>
    <property type="match status" value="1"/>
</dbReference>
<dbReference type="PROSITE" id="PS52016">
    <property type="entry name" value="TONB_DEPENDENT_REC_3"/>
    <property type="match status" value="1"/>
</dbReference>
<reference evidence="20" key="1">
    <citation type="submission" date="2012-02" db="EMBL/GenBank/DDBJ databases">
        <title>The complete genome of Frateuria aurantia DSM 6220.</title>
        <authorList>
            <consortium name="US DOE Joint Genome Institute (JGI-PGF)"/>
            <person name="Lucas S."/>
            <person name="Copeland A."/>
            <person name="Lapidus A."/>
            <person name="Glavina del Rio T."/>
            <person name="Dalin E."/>
            <person name="Tice H."/>
            <person name="Bruce D."/>
            <person name="Goodwin L."/>
            <person name="Pitluck S."/>
            <person name="Peters L."/>
            <person name="Ovchinnikova G."/>
            <person name="Teshima H."/>
            <person name="Kyrpides N."/>
            <person name="Mavromatis K."/>
            <person name="Ivanova N."/>
            <person name="Brettin T."/>
            <person name="Detter J.C."/>
            <person name="Han C."/>
            <person name="Larimer F."/>
            <person name="Land M."/>
            <person name="Hauser L."/>
            <person name="Markowitz V."/>
            <person name="Cheng J.-F."/>
            <person name="Hugenholtz P."/>
            <person name="Woyke T."/>
            <person name="Wu D."/>
            <person name="Brambilla E."/>
            <person name="Klenk H.-P."/>
            <person name="Eisen J.A."/>
        </authorList>
    </citation>
    <scope>NUCLEOTIDE SEQUENCE</scope>
    <source>
        <strain evidence="20">DSM 6220</strain>
    </source>
</reference>
<keyword evidence="9" id="KW-0406">Ion transport</keyword>
<dbReference type="STRING" id="767434.Fraau_1619"/>
<gene>
    <name evidence="20" type="ordered locus">Fraau_1619</name>
</gene>
<dbReference type="PANTHER" id="PTHR32552:SF82">
    <property type="entry name" value="FCUA PROTEIN"/>
    <property type="match status" value="1"/>
</dbReference>
<keyword evidence="12 20" id="KW-0675">Receptor</keyword>
<accession>H8L6U8</accession>
<dbReference type="PANTHER" id="PTHR32552">
    <property type="entry name" value="FERRICHROME IRON RECEPTOR-RELATED"/>
    <property type="match status" value="1"/>
</dbReference>
<dbReference type="InterPro" id="IPR039426">
    <property type="entry name" value="TonB-dep_rcpt-like"/>
</dbReference>
<evidence type="ECO:0000256" key="4">
    <source>
        <dbReference type="ARBA" id="ARBA00022452"/>
    </source>
</evidence>
<comment type="subcellular location">
    <subcellularLocation>
        <location evidence="1 14">Cell outer membrane</location>
        <topology evidence="1 14">Multi-pass membrane protein</topology>
    </subcellularLocation>
</comment>
<keyword evidence="6 14" id="KW-0812">Transmembrane</keyword>
<evidence type="ECO:0000256" key="9">
    <source>
        <dbReference type="ARBA" id="ARBA00023065"/>
    </source>
</evidence>
<evidence type="ECO:0000259" key="19">
    <source>
        <dbReference type="Pfam" id="PF07715"/>
    </source>
</evidence>
<feature type="short sequence motif" description="TonB C-terminal box" evidence="15">
    <location>
        <begin position="711"/>
        <end position="728"/>
    </location>
</feature>
<evidence type="ECO:0000313" key="20">
    <source>
        <dbReference type="EMBL" id="AFC86034.1"/>
    </source>
</evidence>
<dbReference type="GO" id="GO:0009279">
    <property type="term" value="C:cell outer membrane"/>
    <property type="evidence" value="ECO:0007669"/>
    <property type="project" value="UniProtKB-SubCell"/>
</dbReference>
<organism evidence="20 21">
    <name type="scientific">Frateuria aurantia (strain ATCC 33424 / DSM 6220 / KCTC 2777 / LMG 1558 / NBRC 3245 / NCIMB 13370)</name>
    <name type="common">Acetobacter aurantius</name>
    <dbReference type="NCBI Taxonomy" id="767434"/>
    <lineage>
        <taxon>Bacteria</taxon>
        <taxon>Pseudomonadati</taxon>
        <taxon>Pseudomonadota</taxon>
        <taxon>Gammaproteobacteria</taxon>
        <taxon>Lysobacterales</taxon>
        <taxon>Rhodanobacteraceae</taxon>
        <taxon>Frateuria</taxon>
    </lineage>
</organism>
<evidence type="ECO:0000256" key="12">
    <source>
        <dbReference type="ARBA" id="ARBA00023170"/>
    </source>
</evidence>
<dbReference type="Proteomes" id="UP000005234">
    <property type="component" value="Chromosome"/>
</dbReference>
<evidence type="ECO:0000256" key="1">
    <source>
        <dbReference type="ARBA" id="ARBA00004571"/>
    </source>
</evidence>
<keyword evidence="5" id="KW-0410">Iron transport</keyword>
<dbReference type="CDD" id="cd01347">
    <property type="entry name" value="ligand_gated_channel"/>
    <property type="match status" value="1"/>
</dbReference>
<evidence type="ECO:0000256" key="7">
    <source>
        <dbReference type="ARBA" id="ARBA00022729"/>
    </source>
</evidence>
<dbReference type="InterPro" id="IPR000531">
    <property type="entry name" value="Beta-barrel_TonB"/>
</dbReference>
<dbReference type="GO" id="GO:0038023">
    <property type="term" value="F:signaling receptor activity"/>
    <property type="evidence" value="ECO:0007669"/>
    <property type="project" value="InterPro"/>
</dbReference>
<dbReference type="GO" id="GO:0015344">
    <property type="term" value="F:siderophore uptake transmembrane transporter activity"/>
    <property type="evidence" value="ECO:0007669"/>
    <property type="project" value="TreeGrafter"/>
</dbReference>
<evidence type="ECO:0000256" key="2">
    <source>
        <dbReference type="ARBA" id="ARBA00009810"/>
    </source>
</evidence>
<dbReference type="HOGENOM" id="CLU_008287_22_0_6"/>
<comment type="similarity">
    <text evidence="2 14 16">Belongs to the TonB-dependent receptor family.</text>
</comment>
<keyword evidence="11 14" id="KW-0472">Membrane</keyword>
<name>H8L6U8_FRAAD</name>
<dbReference type="NCBIfam" id="TIGR01783">
    <property type="entry name" value="TonB-siderophor"/>
    <property type="match status" value="1"/>
</dbReference>
<dbReference type="GO" id="GO:0015891">
    <property type="term" value="P:siderophore transport"/>
    <property type="evidence" value="ECO:0007669"/>
    <property type="project" value="InterPro"/>
</dbReference>
<dbReference type="RefSeq" id="WP_014403039.1">
    <property type="nucleotide sequence ID" value="NC_017033.1"/>
</dbReference>
<evidence type="ECO:0000256" key="6">
    <source>
        <dbReference type="ARBA" id="ARBA00022692"/>
    </source>
</evidence>
<feature type="compositionally biased region" description="Low complexity" evidence="17">
    <location>
        <begin position="40"/>
        <end position="54"/>
    </location>
</feature>
<keyword evidence="3 14" id="KW-0813">Transport</keyword>
<evidence type="ECO:0000313" key="21">
    <source>
        <dbReference type="Proteomes" id="UP000005234"/>
    </source>
</evidence>
<dbReference type="PROSITE" id="PS01156">
    <property type="entry name" value="TONB_DEPENDENT_REC_2"/>
    <property type="match status" value="1"/>
</dbReference>
<dbReference type="InterPro" id="IPR010917">
    <property type="entry name" value="TonB_rcpt_CS"/>
</dbReference>
<evidence type="ECO:0000256" key="16">
    <source>
        <dbReference type="RuleBase" id="RU003357"/>
    </source>
</evidence>
<evidence type="ECO:0000256" key="14">
    <source>
        <dbReference type="PROSITE-ProRule" id="PRU01360"/>
    </source>
</evidence>
<dbReference type="Pfam" id="PF00593">
    <property type="entry name" value="TonB_dep_Rec_b-barrel"/>
    <property type="match status" value="1"/>
</dbReference>
<dbReference type="SUPFAM" id="SSF56935">
    <property type="entry name" value="Porins"/>
    <property type="match status" value="1"/>
</dbReference>
<evidence type="ECO:0000259" key="18">
    <source>
        <dbReference type="Pfam" id="PF00593"/>
    </source>
</evidence>
<keyword evidence="8" id="KW-0408">Iron</keyword>
<evidence type="ECO:0000256" key="5">
    <source>
        <dbReference type="ARBA" id="ARBA00022496"/>
    </source>
</evidence>
<evidence type="ECO:0000256" key="10">
    <source>
        <dbReference type="ARBA" id="ARBA00023077"/>
    </source>
</evidence>
<dbReference type="Pfam" id="PF07715">
    <property type="entry name" value="Plug"/>
    <property type="match status" value="1"/>
</dbReference>
<feature type="region of interest" description="Disordered" evidence="17">
    <location>
        <begin position="36"/>
        <end position="57"/>
    </location>
</feature>
<evidence type="ECO:0000256" key="17">
    <source>
        <dbReference type="SAM" id="MobiDB-lite"/>
    </source>
</evidence>
<dbReference type="InterPro" id="IPR012910">
    <property type="entry name" value="Plug_dom"/>
</dbReference>
<feature type="domain" description="TonB-dependent receptor plug" evidence="19">
    <location>
        <begin position="88"/>
        <end position="185"/>
    </location>
</feature>
<keyword evidence="10 16" id="KW-0798">TonB box</keyword>
<evidence type="ECO:0000256" key="11">
    <source>
        <dbReference type="ARBA" id="ARBA00023136"/>
    </source>
</evidence>
<proteinExistence type="inferred from homology"/>
<dbReference type="InterPro" id="IPR010105">
    <property type="entry name" value="TonB_sidphr_rcpt"/>
</dbReference>
<keyword evidence="13 14" id="KW-0998">Cell outer membrane</keyword>
<protein>
    <submittedName>
        <fullName evidence="20">TonB-dependent siderophore receptor</fullName>
    </submittedName>
</protein>
<keyword evidence="7" id="KW-0732">Signal</keyword>